<dbReference type="PROSITE" id="PS50082">
    <property type="entry name" value="WD_REPEATS_2"/>
    <property type="match status" value="3"/>
</dbReference>
<dbReference type="PRINTS" id="PR00320">
    <property type="entry name" value="GPROTEINBRPT"/>
</dbReference>
<reference evidence="3 4" key="1">
    <citation type="journal article" date="2007" name="Science">
        <title>Genomic minimalism in the early diverging intestinal parasite Giardia lamblia.</title>
        <authorList>
            <person name="Morrison H.G."/>
            <person name="McArthur A.G."/>
            <person name="Gillin F.D."/>
            <person name="Aley S.B."/>
            <person name="Adam R.D."/>
            <person name="Olsen G.J."/>
            <person name="Best A.A."/>
            <person name="Cande W.Z."/>
            <person name="Chen F."/>
            <person name="Cipriano M.J."/>
            <person name="Davids B.J."/>
            <person name="Dawson S.C."/>
            <person name="Elmendorf H.G."/>
            <person name="Hehl A.B."/>
            <person name="Holder M.E."/>
            <person name="Huse S.M."/>
            <person name="Kim U.U."/>
            <person name="Lasek-Nesselquist E."/>
            <person name="Manning G."/>
            <person name="Nigam A."/>
            <person name="Nixon J.E."/>
            <person name="Palm D."/>
            <person name="Passamaneck N.E."/>
            <person name="Prabhu A."/>
            <person name="Reich C.I."/>
            <person name="Reiner D.S."/>
            <person name="Samuelson J."/>
            <person name="Svard S.G."/>
            <person name="Sogin M.L."/>
        </authorList>
    </citation>
    <scope>NUCLEOTIDE SEQUENCE [LARGE SCALE GENOMIC DNA]</scope>
    <source>
        <strain evidence="3 4">WB C6</strain>
    </source>
</reference>
<dbReference type="SUPFAM" id="SSF50978">
    <property type="entry name" value="WD40 repeat-like"/>
    <property type="match status" value="1"/>
</dbReference>
<dbReference type="SMART" id="SM00320">
    <property type="entry name" value="WD40"/>
    <property type="match status" value="7"/>
</dbReference>
<dbReference type="Gene3D" id="2.130.10.10">
    <property type="entry name" value="YVTN repeat-like/Quinoprotein amine dehydrogenase"/>
    <property type="match status" value="2"/>
</dbReference>
<evidence type="ECO:0000256" key="2">
    <source>
        <dbReference type="ARBA" id="ARBA00022737"/>
    </source>
</evidence>
<dbReference type="InterPro" id="IPR015943">
    <property type="entry name" value="WD40/YVTN_repeat-like_dom_sf"/>
</dbReference>
<dbReference type="EMBL" id="AACB03000001">
    <property type="protein sequence ID" value="KAE8305906.1"/>
    <property type="molecule type" value="Genomic_DNA"/>
</dbReference>
<dbReference type="STRING" id="184922.A8BDQ0"/>
<dbReference type="InterPro" id="IPR050844">
    <property type="entry name" value="Coatomer_complex_subunit"/>
</dbReference>
<dbReference type="PANTHER" id="PTHR19876">
    <property type="entry name" value="COATOMER"/>
    <property type="match status" value="1"/>
</dbReference>
<name>A8BDQ0_GIAIC</name>
<keyword evidence="4" id="KW-1185">Reference proteome</keyword>
<dbReference type="FunFam" id="2.130.10.10:FF:002350">
    <property type="entry name" value="Putative WD-repeat family protein"/>
    <property type="match status" value="1"/>
</dbReference>
<evidence type="ECO:0000313" key="3">
    <source>
        <dbReference type="EMBL" id="KAE8305906.1"/>
    </source>
</evidence>
<dbReference type="InterPro" id="IPR036322">
    <property type="entry name" value="WD40_repeat_dom_sf"/>
</dbReference>
<dbReference type="RefSeq" id="XP_001707502.1">
    <property type="nucleotide sequence ID" value="XM_001707450.1"/>
</dbReference>
<dbReference type="GO" id="GO:0006886">
    <property type="term" value="P:intracellular protein transport"/>
    <property type="evidence" value="ECO:0000318"/>
    <property type="project" value="GO_Central"/>
</dbReference>
<accession>A8BDQ0</accession>
<proteinExistence type="predicted"/>
<dbReference type="FunFam" id="2.130.10.10:FF:003036">
    <property type="entry name" value="Coatomer beta' subunit"/>
    <property type="match status" value="1"/>
</dbReference>
<dbReference type="PANTHER" id="PTHR19876:SF2">
    <property type="entry name" value="COATOMER SUBUNIT BETA"/>
    <property type="match status" value="1"/>
</dbReference>
<dbReference type="Pfam" id="PF00400">
    <property type="entry name" value="WD40"/>
    <property type="match status" value="5"/>
</dbReference>
<dbReference type="SUPFAM" id="SSF50969">
    <property type="entry name" value="YVTN repeat-like/Quinoprotein amine dehydrogenase"/>
    <property type="match status" value="1"/>
</dbReference>
<dbReference type="InterPro" id="IPR020472">
    <property type="entry name" value="WD40_PAC1"/>
</dbReference>
<dbReference type="OMA" id="KYRIACA"/>
<keyword evidence="2" id="KW-0677">Repeat</keyword>
<dbReference type="HOGENOM" id="CLU_299239_0_0_1"/>
<dbReference type="PROSITE" id="PS00678">
    <property type="entry name" value="WD_REPEATS_1"/>
    <property type="match status" value="1"/>
</dbReference>
<dbReference type="InterPro" id="IPR001680">
    <property type="entry name" value="WD40_rpt"/>
</dbReference>
<dbReference type="GO" id="GO:0006891">
    <property type="term" value="P:intra-Golgi vesicle-mediated transport"/>
    <property type="evidence" value="ECO:0000318"/>
    <property type="project" value="GO_Central"/>
</dbReference>
<sequence length="1003" mass="109217">MTQPPALSTLQTIRTSRIKAVDFHCQQPWVVQGLFSGELALYDWAVGRVLKTISVCPHPIRAVRFLPKTSFLLVGSDDGVLRLYESGSLQKRAEVTAHSDCIRAIEIHPTSDETVVFTGGDDGVIRVWSLNSQATGFNLEQELHGHAHFVMSLCIDPAGLKLISGSMDSTIKAWDVSRLVNMESFRAKATIAADAPAVGVLQTNFSTYTNDEEDRGLAMTYATLAAQGLTRAIGTVLKRGRDDGYTSADDMKTLMPKATAISLFTLFGHEQGVNSVCWCESLNNDVTSNPYYTGGLQYIASGSDDTTIRIWDTHSRAVVREFDHHSASVSCVSYVTGSSYLLAVAEDNNLSIINTTSMTLERTMNYSLGRMWAVSYNFDVSGVYAAIGCDQGLAVVRIGESTLKYASYDGSSTAGHRSFLAIAGTPVPGSRSIIPGPGAGVAFCTLTGALEQVEWKTISPEETGPFVKDLTYSPNGRFLAITGDGSYALVSTMSLKKKIVGSCYALAFATDCEPLNFVYRDDALDEKASKLLLTDRAEEGLYAIVDEKRRRLAMHSLAKENVELCSLKLIYTAQTLVSGPLLAVLAEDAVVFFDWSRSFKFLCQVNVTATSLIWSGAGDMLAITSPAETYILGINWGYITANIDNEEVYDKEDGLLNAVALLHVIDKEVESIAFNTDGTSILYCVSLRGSSSQLENSTSLIYQMSTKELISLVNVSSESAGISIMPSAIVVEGANRILGIGLVQPIKEKDGDVINLQNDQIIVLGTPIHNGSGSLHSNTITLLNARLDNRMIKLKQLLLEKKLQEALELARCFTENTVPAAHQLIKAGLSYEDVEGILHNAEQKSLIASYAGRVDIQLTLFPKSADYDSPEAKRKMGDLAFRSGYLEDAYSLYKDVENYPMCFLCAYIVGSVEKLNELSSLTTDLALKYRIACAIGNDKLAYQALDGRACSPPEMDDDKHCKGNPVLKYIFADNHENVADSAALLKEACDYLKKSGRLITFQG</sequence>
<dbReference type="FunCoup" id="A8BDQ0">
    <property type="interactions" value="290"/>
</dbReference>
<comment type="caution">
    <text evidence="3">The sequence shown here is derived from an EMBL/GenBank/DDBJ whole genome shotgun (WGS) entry which is preliminary data.</text>
</comment>
<dbReference type="GO" id="GO:0030126">
    <property type="term" value="C:COPI vesicle coat"/>
    <property type="evidence" value="ECO:0000318"/>
    <property type="project" value="GO_Central"/>
</dbReference>
<dbReference type="GeneID" id="5700446"/>
<gene>
    <name evidence="3" type="ORF">GL50803_009593</name>
</gene>
<protein>
    <submittedName>
        <fullName evidence="3">Coatomer beta' subunit</fullName>
    </submittedName>
</protein>
<dbReference type="GO" id="GO:0006888">
    <property type="term" value="P:endoplasmic reticulum to Golgi vesicle-mediated transport"/>
    <property type="evidence" value="ECO:0000318"/>
    <property type="project" value="GO_Central"/>
</dbReference>
<dbReference type="InterPro" id="IPR019775">
    <property type="entry name" value="WD40_repeat_CS"/>
</dbReference>
<dbReference type="VEuPathDB" id="GiardiaDB:GL50803_9593"/>
<evidence type="ECO:0000313" key="4">
    <source>
        <dbReference type="Proteomes" id="UP000001548"/>
    </source>
</evidence>
<dbReference type="KEGG" id="gla:GL50803_009593"/>
<keyword evidence="1" id="KW-0853">WD repeat</keyword>
<dbReference type="PROSITE" id="PS50294">
    <property type="entry name" value="WD_REPEATS_REGION"/>
    <property type="match status" value="2"/>
</dbReference>
<organism evidence="3 4">
    <name type="scientific">Giardia intestinalis (strain ATCC 50803 / WB clone C6)</name>
    <name type="common">Giardia lamblia</name>
    <dbReference type="NCBI Taxonomy" id="184922"/>
    <lineage>
        <taxon>Eukaryota</taxon>
        <taxon>Metamonada</taxon>
        <taxon>Diplomonadida</taxon>
        <taxon>Hexamitidae</taxon>
        <taxon>Giardiinae</taxon>
        <taxon>Giardia</taxon>
    </lineage>
</organism>
<dbReference type="InterPro" id="IPR011044">
    <property type="entry name" value="Quino_amine_DH_bsu"/>
</dbReference>
<evidence type="ECO:0000256" key="1">
    <source>
        <dbReference type="ARBA" id="ARBA00022574"/>
    </source>
</evidence>
<dbReference type="GO" id="GO:0006890">
    <property type="term" value="P:retrograde vesicle-mediated transport, Golgi to endoplasmic reticulum"/>
    <property type="evidence" value="ECO:0000318"/>
    <property type="project" value="GO_Central"/>
</dbReference>
<dbReference type="AlphaFoldDB" id="A8BDQ0"/>
<dbReference type="Proteomes" id="UP000001548">
    <property type="component" value="Unassembled WGS sequence"/>
</dbReference>